<dbReference type="PANTHER" id="PTHR44858">
    <property type="entry name" value="TETRATRICOPEPTIDE REPEAT PROTEIN 6"/>
    <property type="match status" value="1"/>
</dbReference>
<dbReference type="Gene3D" id="1.25.40.10">
    <property type="entry name" value="Tetratricopeptide repeat domain"/>
    <property type="match status" value="1"/>
</dbReference>
<evidence type="ECO:0000256" key="4">
    <source>
        <dbReference type="SAM" id="Phobius"/>
    </source>
</evidence>
<feature type="transmembrane region" description="Helical" evidence="4">
    <location>
        <begin position="392"/>
        <end position="413"/>
    </location>
</feature>
<reference evidence="5 6" key="1">
    <citation type="submission" date="2018-02" db="EMBL/GenBank/DDBJ databases">
        <title>Novel Leptospira species isolated from soil and water in Japan.</title>
        <authorList>
            <person name="Nakao R."/>
            <person name="Masuzawa T."/>
        </authorList>
    </citation>
    <scope>NUCLEOTIDE SEQUENCE [LARGE SCALE GENOMIC DNA]</scope>
    <source>
        <strain evidence="5 6">YH101</strain>
    </source>
</reference>
<proteinExistence type="predicted"/>
<keyword evidence="1" id="KW-0677">Repeat</keyword>
<dbReference type="PROSITE" id="PS50005">
    <property type="entry name" value="TPR"/>
    <property type="match status" value="2"/>
</dbReference>
<dbReference type="InterPro" id="IPR050498">
    <property type="entry name" value="Ycf3"/>
</dbReference>
<comment type="caution">
    <text evidence="5">The sequence shown here is derived from an EMBL/GenBank/DDBJ whole genome shotgun (WGS) entry which is preliminary data.</text>
</comment>
<gene>
    <name evidence="5" type="ORF">LPTSP4_00190</name>
</gene>
<keyword evidence="4" id="KW-0812">Transmembrane</keyword>
<dbReference type="SUPFAM" id="SSF81901">
    <property type="entry name" value="HCP-like"/>
    <property type="match status" value="1"/>
</dbReference>
<feature type="transmembrane region" description="Helical" evidence="4">
    <location>
        <begin position="338"/>
        <end position="359"/>
    </location>
</feature>
<dbReference type="InterPro" id="IPR019734">
    <property type="entry name" value="TPR_rpt"/>
</dbReference>
<evidence type="ECO:0000256" key="3">
    <source>
        <dbReference type="PROSITE-ProRule" id="PRU00339"/>
    </source>
</evidence>
<feature type="repeat" description="TPR" evidence="3">
    <location>
        <begin position="71"/>
        <end position="104"/>
    </location>
</feature>
<feature type="transmembrane region" description="Helical" evidence="4">
    <location>
        <begin position="268"/>
        <end position="291"/>
    </location>
</feature>
<dbReference type="AlphaFoldDB" id="A0A2P2DV98"/>
<keyword evidence="2 3" id="KW-0802">TPR repeat</keyword>
<dbReference type="RefSeq" id="WP_108972412.1">
    <property type="nucleotide sequence ID" value="NZ_BFBB01000001.1"/>
</dbReference>
<evidence type="ECO:0000313" key="5">
    <source>
        <dbReference type="EMBL" id="GBF48520.1"/>
    </source>
</evidence>
<keyword evidence="4" id="KW-1133">Transmembrane helix</keyword>
<sequence>MNLEIQFEKIEVYFKQKNFSKAEKELSAMLSQNPREALIFIYFAQLYNLKKEYPKGHVAIDNALAISPNDPYAFNIKSILYYNQQKYSEAEKYIKKAIELVPEFASYHGHLAEIKIQRKQFNDALEIANLALSIDPEDTLALNARSQALVKLNRNPEAFKTIEGALRNDPNDPYTHANYGWGLLEAGDYKKAQMHFKEALTQDPNFEYAKEGLSESLKATYFIYRIFLKYSFFISNQTAKFQWMYFLGFFLLVRSLKTIAKLNENLQFFIYPILVVLGIFAFSTWLIPPIANLILRLHPLGLHLLNPKEKWSANFVAVSLFLFFSGILLCLFFQEYHFASLSIIGFCLIAPLGNMFQSTKYPKVLPIYACILLILGMSAISLSLVERELFNVFTMVFVFLFIGFTWLYNFLVIGQNEGS</sequence>
<evidence type="ECO:0000256" key="1">
    <source>
        <dbReference type="ARBA" id="ARBA00022737"/>
    </source>
</evidence>
<feature type="repeat" description="TPR" evidence="3">
    <location>
        <begin position="173"/>
        <end position="206"/>
    </location>
</feature>
<keyword evidence="4" id="KW-0472">Membrane</keyword>
<keyword evidence="6" id="KW-1185">Reference proteome</keyword>
<dbReference type="EMBL" id="BFBB01000001">
    <property type="protein sequence ID" value="GBF48520.1"/>
    <property type="molecule type" value="Genomic_DNA"/>
</dbReference>
<evidence type="ECO:0000313" key="6">
    <source>
        <dbReference type="Proteomes" id="UP000245133"/>
    </source>
</evidence>
<dbReference type="PANTHER" id="PTHR44858:SF1">
    <property type="entry name" value="UDP-N-ACETYLGLUCOSAMINE--PEPTIDE N-ACETYLGLUCOSAMINYLTRANSFERASE SPINDLY-RELATED"/>
    <property type="match status" value="1"/>
</dbReference>
<accession>A0A2P2DV98</accession>
<feature type="transmembrane region" description="Helical" evidence="4">
    <location>
        <begin position="365"/>
        <end position="385"/>
    </location>
</feature>
<feature type="transmembrane region" description="Helical" evidence="4">
    <location>
        <begin position="311"/>
        <end position="331"/>
    </location>
</feature>
<dbReference type="Pfam" id="PF14559">
    <property type="entry name" value="TPR_19"/>
    <property type="match status" value="1"/>
</dbReference>
<organism evidence="5 6">
    <name type="scientific">Leptospira ryugenii</name>
    <dbReference type="NCBI Taxonomy" id="1917863"/>
    <lineage>
        <taxon>Bacteria</taxon>
        <taxon>Pseudomonadati</taxon>
        <taxon>Spirochaetota</taxon>
        <taxon>Spirochaetia</taxon>
        <taxon>Leptospirales</taxon>
        <taxon>Leptospiraceae</taxon>
        <taxon>Leptospira</taxon>
    </lineage>
</organism>
<feature type="transmembrane region" description="Helical" evidence="4">
    <location>
        <begin position="241"/>
        <end position="256"/>
    </location>
</feature>
<name>A0A2P2DV98_9LEPT</name>
<protein>
    <submittedName>
        <fullName evidence="5">Tetratricopeptide TPR2 repeat-containing protein</fullName>
    </submittedName>
</protein>
<dbReference type="SMART" id="SM00028">
    <property type="entry name" value="TPR"/>
    <property type="match status" value="6"/>
</dbReference>
<dbReference type="Proteomes" id="UP000245133">
    <property type="component" value="Unassembled WGS sequence"/>
</dbReference>
<evidence type="ECO:0000256" key="2">
    <source>
        <dbReference type="ARBA" id="ARBA00022803"/>
    </source>
</evidence>
<dbReference type="OrthoDB" id="354603at2"/>
<dbReference type="InterPro" id="IPR011990">
    <property type="entry name" value="TPR-like_helical_dom_sf"/>
</dbReference>